<evidence type="ECO:0000313" key="2">
    <source>
        <dbReference type="Proteomes" id="UP000029779"/>
    </source>
</evidence>
<organismHost>
    <name type="scientific">Helicoverpa zea</name>
    <name type="common">Corn earworm moth</name>
    <name type="synonym">Heliothis zea</name>
    <dbReference type="NCBI Taxonomy" id="7113"/>
</organismHost>
<organism evidence="1 2">
    <name type="scientific">Helicoverpa zea nudivirus 2</name>
    <name type="common">HzNV-2</name>
    <dbReference type="NCBI Taxonomy" id="1128424"/>
    <lineage>
        <taxon>Viruses</taxon>
        <taxon>Viruses incertae sedis</taxon>
        <taxon>Naldaviricetes</taxon>
        <taxon>Lefavirales</taxon>
        <taxon>Nudiviridae</taxon>
        <taxon>Betanudivirus</taxon>
        <taxon>Betanudivirus hezeae</taxon>
    </lineage>
</organism>
<dbReference type="Proteomes" id="UP000029779">
    <property type="component" value="Segment"/>
</dbReference>
<name>G9I0A9_HZNV2</name>
<protein>
    <submittedName>
        <fullName evidence="1">Uncharacterized protein</fullName>
    </submittedName>
</protein>
<sequence length="221" mass="24553">MYKHIKPMQSKLHQSNKLNQHFIPTPRPLTDYKCICTEALETFAVAPASKNIALHNATILCILNAYKQYVCSRRTFLSREELRELDRCIQAVQHNFNRSVCVSHLDFEASDVMLCNTSNSRVRLPIVRTPNNAQSVCQAAATMCGQEILKFVMSHSTPNAIKLEKAQPEASEKKIDLKRIAAKNDGGGGDNGNITVINVQPKLVQLMKSAEGDIAKLTAFG</sequence>
<reference evidence="1 2" key="1">
    <citation type="journal article" date="2012" name="Viruses">
        <title>Analysis of the Genome of the Sexually Transmitted Insect Virus Helicoverpa zea Nudivirus 2.</title>
        <authorList>
            <person name="Burand J.P."/>
            <person name="Kim W."/>
            <person name="Afonso C.L."/>
            <person name="Tulman E.R."/>
            <person name="Kutish G.F."/>
            <person name="Lu Z."/>
            <person name="Rock D.L."/>
        </authorList>
    </citation>
    <scope>NUCLEOTIDE SEQUENCE [LARGE SCALE GENOMIC DNA]</scope>
    <source>
        <strain evidence="1">MS1</strain>
    </source>
</reference>
<keyword evidence="2" id="KW-1185">Reference proteome</keyword>
<dbReference type="RefSeq" id="YP_004956831.1">
    <property type="nucleotide sequence ID" value="NC_004156.2"/>
</dbReference>
<dbReference type="KEGG" id="vg:11536480"/>
<dbReference type="EMBL" id="JN418988">
    <property type="protein sequence ID" value="AEW69632.1"/>
    <property type="molecule type" value="Genomic_DNA"/>
</dbReference>
<proteinExistence type="predicted"/>
<dbReference type="GeneID" id="11536480"/>
<evidence type="ECO:0000313" key="1">
    <source>
        <dbReference type="EMBL" id="AEW69632.1"/>
    </source>
</evidence>
<accession>G9I0A9</accession>
<gene>
    <name evidence="1" type="primary">orf83</name>
    <name evidence="1" type="ORF">Hz2V083</name>
</gene>